<dbReference type="PANTHER" id="PTHR11659:SF4">
    <property type="entry name" value="ASPARTYL_GLUTAMYL-TRNA(GLN) AMIDOTRANSFERASE SUBUNIT B_E CATALYTIC DOMAIN-CONTAINING PROTEIN"/>
    <property type="match status" value="1"/>
</dbReference>
<evidence type="ECO:0000256" key="7">
    <source>
        <dbReference type="ARBA" id="ARBA00024799"/>
    </source>
</evidence>
<evidence type="ECO:0000259" key="11">
    <source>
        <dbReference type="SMART" id="SM00845"/>
    </source>
</evidence>
<evidence type="ECO:0000256" key="6">
    <source>
        <dbReference type="ARBA" id="ARBA00022917"/>
    </source>
</evidence>
<dbReference type="GO" id="GO:0006412">
    <property type="term" value="P:translation"/>
    <property type="evidence" value="ECO:0007669"/>
    <property type="project" value="UniProtKB-UniRule"/>
</dbReference>
<comment type="caution">
    <text evidence="12">The sequence shown here is derived from an EMBL/GenBank/DDBJ whole genome shotgun (WGS) entry which is preliminary data.</text>
</comment>
<organism evidence="12 13">
    <name type="scientific">Candidatus Magasanikbacteria bacterium CG10_big_fil_rev_8_21_14_0_10_40_10</name>
    <dbReference type="NCBI Taxonomy" id="1974648"/>
    <lineage>
        <taxon>Bacteria</taxon>
        <taxon>Candidatus Magasanikiibacteriota</taxon>
    </lineage>
</organism>
<dbReference type="GO" id="GO:0016740">
    <property type="term" value="F:transferase activity"/>
    <property type="evidence" value="ECO:0007669"/>
    <property type="project" value="UniProtKB-KW"/>
</dbReference>
<comment type="function">
    <text evidence="7 10">Allows the formation of correctly charged Asn-tRNA(Asn) or Gln-tRNA(Gln) through the transamidation of misacylated Asp-tRNA(Asn) or Glu-tRNA(Gln) in organisms which lack either or both of asparaginyl-tRNA or glutaminyl-tRNA synthetases. The reaction takes place in the presence of glutamine and ATP through an activated phospho-Asp-tRNA(Asn) or phospho-Glu-tRNA(Gln).</text>
</comment>
<keyword evidence="6 10" id="KW-0648">Protein biosynthesis</keyword>
<dbReference type="InterPro" id="IPR017958">
    <property type="entry name" value="Gln-tRNA_amidoTrfase_suB_CS"/>
</dbReference>
<evidence type="ECO:0000313" key="12">
    <source>
        <dbReference type="EMBL" id="PIT87496.1"/>
    </source>
</evidence>
<sequence>MSKYIPIIGLEIHVELKTKSKMFCACANDPDEIKPNTNICEICLAHPGTLPVPNQKAIAYTVKIARALHCQIAKESKFDRKNYFYPDLPKGYQISQYDQPIGVNGQIELDFAESENHRLQANIGITRVHLEEDTARLSHEGENTKVDFNRSGLPLVEIVSEPDIQSAIEAKKYCQELQLIFRALGVSDADMEKGHMRCEANISLQEEGRYKKAKGAIEPIGDYVLNPKVELKNINSFRNIEKGIKYEIIRQTNMLEKGEKWTQETRGWDAVGQKTVWQRSKETSADYRYFPEPDIPPFNPLVMAGDEQTTSELPQQKRQRFHDEYGFTQADSHLLTANNHWADFTENVMSELYDWSSSLPETKNKDKNTVAGINTKNELARLAGGWLTSKLMGMMSEQKIDIKQLKIKPENFAELIALIYANRINSTNAQKILMEMLESGADKDPTHIMEEKGYGQVDDANKLGTIAAEIIKNYPEQVAQFKAGKEPIIKFLIGMAMKATEGSADPKVMEKILRQKMG</sequence>
<comment type="similarity">
    <text evidence="1 10">Belongs to the GatB/GatE family. GatB subfamily.</text>
</comment>
<evidence type="ECO:0000256" key="9">
    <source>
        <dbReference type="ARBA" id="ARBA00047913"/>
    </source>
</evidence>
<keyword evidence="4 10" id="KW-0547">Nucleotide-binding</keyword>
<dbReference type="HAMAP" id="MF_00121">
    <property type="entry name" value="GatB"/>
    <property type="match status" value="1"/>
</dbReference>
<dbReference type="NCBIfam" id="TIGR00133">
    <property type="entry name" value="gatB"/>
    <property type="match status" value="1"/>
</dbReference>
<comment type="subunit">
    <text evidence="2 10">Heterotrimer of A, B and C subunits.</text>
</comment>
<keyword evidence="5 10" id="KW-0067">ATP-binding</keyword>
<evidence type="ECO:0000256" key="5">
    <source>
        <dbReference type="ARBA" id="ARBA00022840"/>
    </source>
</evidence>
<name>A0A2M6W3X4_9BACT</name>
<dbReference type="InterPro" id="IPR014746">
    <property type="entry name" value="Gln_synth/guanido_kin_cat_dom"/>
</dbReference>
<accession>A0A2M6W3X4</accession>
<comment type="catalytic activity">
    <reaction evidence="8 10">
        <text>L-aspartyl-tRNA(Asn) + L-glutamine + ATP + H2O = L-asparaginyl-tRNA(Asn) + L-glutamate + ADP + phosphate + 2 H(+)</text>
        <dbReference type="Rhea" id="RHEA:14513"/>
        <dbReference type="Rhea" id="RHEA-COMP:9674"/>
        <dbReference type="Rhea" id="RHEA-COMP:9677"/>
        <dbReference type="ChEBI" id="CHEBI:15377"/>
        <dbReference type="ChEBI" id="CHEBI:15378"/>
        <dbReference type="ChEBI" id="CHEBI:29985"/>
        <dbReference type="ChEBI" id="CHEBI:30616"/>
        <dbReference type="ChEBI" id="CHEBI:43474"/>
        <dbReference type="ChEBI" id="CHEBI:58359"/>
        <dbReference type="ChEBI" id="CHEBI:78515"/>
        <dbReference type="ChEBI" id="CHEBI:78516"/>
        <dbReference type="ChEBI" id="CHEBI:456216"/>
    </reaction>
</comment>
<dbReference type="InterPro" id="IPR006075">
    <property type="entry name" value="Asn/Gln-tRNA_Trfase_suB/E_cat"/>
</dbReference>
<gene>
    <name evidence="10" type="primary">gatB</name>
    <name evidence="12" type="ORF">COU31_02700</name>
</gene>
<dbReference type="InterPro" id="IPR004413">
    <property type="entry name" value="GatB"/>
</dbReference>
<dbReference type="GO" id="GO:0005524">
    <property type="term" value="F:ATP binding"/>
    <property type="evidence" value="ECO:0007669"/>
    <property type="project" value="UniProtKB-KW"/>
</dbReference>
<evidence type="ECO:0000256" key="2">
    <source>
        <dbReference type="ARBA" id="ARBA00011123"/>
    </source>
</evidence>
<evidence type="ECO:0000256" key="8">
    <source>
        <dbReference type="ARBA" id="ARBA00047380"/>
    </source>
</evidence>
<evidence type="ECO:0000313" key="13">
    <source>
        <dbReference type="Proteomes" id="UP000231183"/>
    </source>
</evidence>
<dbReference type="AlphaFoldDB" id="A0A2M6W3X4"/>
<dbReference type="FunFam" id="1.10.10.410:FF:000001">
    <property type="entry name" value="Aspartyl/glutamyl-tRNA(Asn/Gln) amidotransferase subunit B"/>
    <property type="match status" value="1"/>
</dbReference>
<dbReference type="Gene3D" id="1.10.10.410">
    <property type="match status" value="1"/>
</dbReference>
<dbReference type="PANTHER" id="PTHR11659">
    <property type="entry name" value="GLUTAMYL-TRNA GLN AMIDOTRANSFERASE SUBUNIT B MITOCHONDRIAL AND PROKARYOTIC PET112-RELATED"/>
    <property type="match status" value="1"/>
</dbReference>
<dbReference type="InterPro" id="IPR023168">
    <property type="entry name" value="GatB_Yqey_C_2"/>
</dbReference>
<dbReference type="SUPFAM" id="SSF55931">
    <property type="entry name" value="Glutamine synthetase/guanido kinase"/>
    <property type="match status" value="1"/>
</dbReference>
<evidence type="ECO:0000256" key="3">
    <source>
        <dbReference type="ARBA" id="ARBA00022598"/>
    </source>
</evidence>
<dbReference type="SUPFAM" id="SSF89095">
    <property type="entry name" value="GatB/YqeY motif"/>
    <property type="match status" value="1"/>
</dbReference>
<dbReference type="GO" id="GO:0050567">
    <property type="term" value="F:glutaminyl-tRNA synthase (glutamine-hydrolyzing) activity"/>
    <property type="evidence" value="ECO:0007669"/>
    <property type="project" value="UniProtKB-UniRule"/>
</dbReference>
<dbReference type="Pfam" id="PF02637">
    <property type="entry name" value="GatB_Yqey"/>
    <property type="match status" value="1"/>
</dbReference>
<dbReference type="Pfam" id="PF02934">
    <property type="entry name" value="GatB_N"/>
    <property type="match status" value="1"/>
</dbReference>
<evidence type="ECO:0000256" key="10">
    <source>
        <dbReference type="HAMAP-Rule" id="MF_00121"/>
    </source>
</evidence>
<evidence type="ECO:0000256" key="4">
    <source>
        <dbReference type="ARBA" id="ARBA00022741"/>
    </source>
</evidence>
<dbReference type="NCBIfam" id="NF004014">
    <property type="entry name" value="PRK05477.1-4"/>
    <property type="match status" value="1"/>
</dbReference>
<dbReference type="InterPro" id="IPR018027">
    <property type="entry name" value="Asn/Gln_amidotransferase"/>
</dbReference>
<keyword evidence="3 10" id="KW-0436">Ligase</keyword>
<feature type="domain" description="Asn/Gln amidotransferase" evidence="11">
    <location>
        <begin position="364"/>
        <end position="517"/>
    </location>
</feature>
<keyword evidence="12" id="KW-0808">Transferase</keyword>
<evidence type="ECO:0000256" key="1">
    <source>
        <dbReference type="ARBA" id="ARBA00005306"/>
    </source>
</evidence>
<dbReference type="InterPro" id="IPR003789">
    <property type="entry name" value="Asn/Gln_tRNA_amidoTrase-B-like"/>
</dbReference>
<dbReference type="InterPro" id="IPR017959">
    <property type="entry name" value="Asn/Gln-tRNA_amidoTrfase_suB/E"/>
</dbReference>
<protein>
    <recommendedName>
        <fullName evidence="10">Aspartyl/glutamyl-tRNA(Asn/Gln) amidotransferase subunit B</fullName>
        <shortName evidence="10">Asp/Glu-ADT subunit B</shortName>
        <ecNumber evidence="10">6.3.5.-</ecNumber>
    </recommendedName>
</protein>
<reference evidence="13" key="1">
    <citation type="submission" date="2017-09" db="EMBL/GenBank/DDBJ databases">
        <title>Depth-based differentiation of microbial function through sediment-hosted aquifers and enrichment of novel symbionts in the deep terrestrial subsurface.</title>
        <authorList>
            <person name="Probst A.J."/>
            <person name="Ladd B."/>
            <person name="Jarett J.K."/>
            <person name="Geller-Mcgrath D.E."/>
            <person name="Sieber C.M.K."/>
            <person name="Emerson J.B."/>
            <person name="Anantharaman K."/>
            <person name="Thomas B.C."/>
            <person name="Malmstrom R."/>
            <person name="Stieglmeier M."/>
            <person name="Klingl A."/>
            <person name="Woyke T."/>
            <person name="Ryan C.M."/>
            <person name="Banfield J.F."/>
        </authorList>
    </citation>
    <scope>NUCLEOTIDE SEQUENCE [LARGE SCALE GENOMIC DNA]</scope>
</reference>
<comment type="catalytic activity">
    <reaction evidence="9 10">
        <text>L-glutamyl-tRNA(Gln) + L-glutamine + ATP + H2O = L-glutaminyl-tRNA(Gln) + L-glutamate + ADP + phosphate + H(+)</text>
        <dbReference type="Rhea" id="RHEA:17521"/>
        <dbReference type="Rhea" id="RHEA-COMP:9681"/>
        <dbReference type="Rhea" id="RHEA-COMP:9684"/>
        <dbReference type="ChEBI" id="CHEBI:15377"/>
        <dbReference type="ChEBI" id="CHEBI:15378"/>
        <dbReference type="ChEBI" id="CHEBI:29985"/>
        <dbReference type="ChEBI" id="CHEBI:30616"/>
        <dbReference type="ChEBI" id="CHEBI:43474"/>
        <dbReference type="ChEBI" id="CHEBI:58359"/>
        <dbReference type="ChEBI" id="CHEBI:78520"/>
        <dbReference type="ChEBI" id="CHEBI:78521"/>
        <dbReference type="ChEBI" id="CHEBI:456216"/>
    </reaction>
</comment>
<dbReference type="SMART" id="SM00845">
    <property type="entry name" value="GatB_Yqey"/>
    <property type="match status" value="1"/>
</dbReference>
<dbReference type="Proteomes" id="UP000231183">
    <property type="component" value="Unassembled WGS sequence"/>
</dbReference>
<proteinExistence type="inferred from homology"/>
<dbReference type="EMBL" id="PFBX01000026">
    <property type="protein sequence ID" value="PIT87496.1"/>
    <property type="molecule type" value="Genomic_DNA"/>
</dbReference>
<dbReference type="GO" id="GO:0050566">
    <property type="term" value="F:asparaginyl-tRNA synthase (glutamine-hydrolyzing) activity"/>
    <property type="evidence" value="ECO:0007669"/>
    <property type="project" value="RHEA"/>
</dbReference>
<dbReference type="NCBIfam" id="NF004012">
    <property type="entry name" value="PRK05477.1-2"/>
    <property type="match status" value="1"/>
</dbReference>
<dbReference type="EC" id="6.3.5.-" evidence="10"/>
<dbReference type="PROSITE" id="PS01234">
    <property type="entry name" value="GATB"/>
    <property type="match status" value="1"/>
</dbReference>